<dbReference type="EMBL" id="HG994361">
    <property type="protein sequence ID" value="CAF2163178.1"/>
    <property type="molecule type" value="Genomic_DNA"/>
</dbReference>
<feature type="compositionally biased region" description="Basic and acidic residues" evidence="1">
    <location>
        <begin position="73"/>
        <end position="87"/>
    </location>
</feature>
<protein>
    <submittedName>
        <fullName evidence="2">(rape) hypothetical protein</fullName>
    </submittedName>
</protein>
<dbReference type="Proteomes" id="UP001295469">
    <property type="component" value="Chromosome A07"/>
</dbReference>
<dbReference type="KEGG" id="bna:106356463"/>
<organism evidence="2">
    <name type="scientific">Brassica napus</name>
    <name type="common">Rape</name>
    <dbReference type="NCBI Taxonomy" id="3708"/>
    <lineage>
        <taxon>Eukaryota</taxon>
        <taxon>Viridiplantae</taxon>
        <taxon>Streptophyta</taxon>
        <taxon>Embryophyta</taxon>
        <taxon>Tracheophyta</taxon>
        <taxon>Spermatophyta</taxon>
        <taxon>Magnoliopsida</taxon>
        <taxon>eudicotyledons</taxon>
        <taxon>Gunneridae</taxon>
        <taxon>Pentapetalae</taxon>
        <taxon>rosids</taxon>
        <taxon>malvids</taxon>
        <taxon>Brassicales</taxon>
        <taxon>Brassicaceae</taxon>
        <taxon>Brassiceae</taxon>
        <taxon>Brassica</taxon>
    </lineage>
</organism>
<dbReference type="PANTHER" id="PTHR33193:SF59">
    <property type="entry name" value="DUF3511 DOMAIN PROTEIN (DUF3511)"/>
    <property type="match status" value="1"/>
</dbReference>
<name>A0A816YP91_BRANA</name>
<proteinExistence type="predicted"/>
<evidence type="ECO:0000256" key="1">
    <source>
        <dbReference type="SAM" id="MobiDB-lite"/>
    </source>
</evidence>
<dbReference type="OrthoDB" id="1655903at2759"/>
<evidence type="ECO:0000313" key="2">
    <source>
        <dbReference type="EMBL" id="CAF2163178.1"/>
    </source>
</evidence>
<reference evidence="2" key="1">
    <citation type="submission" date="2021-01" db="EMBL/GenBank/DDBJ databases">
        <authorList>
            <consortium name="Genoscope - CEA"/>
            <person name="William W."/>
        </authorList>
    </citation>
    <scope>NUCLEOTIDE SEQUENCE</scope>
</reference>
<feature type="compositionally biased region" description="Basic and acidic residues" evidence="1">
    <location>
        <begin position="110"/>
        <end position="120"/>
    </location>
</feature>
<dbReference type="Pfam" id="PF12023">
    <property type="entry name" value="DUF3511"/>
    <property type="match status" value="1"/>
</dbReference>
<sequence length="176" mass="20196">MAIVVVFIQRYEETNKRKKYIGKVNRRFFPSRKRKKQDQKSHSSTFITKPSISTFTSSSTTCSCKTNMEDFRSRSYGDGRTSDRRSDGPGSLGGNGMQDLRSYSTSYTDHPTRIPEDNPNLKKGKSSSSSWGFVDPDIKRKKRVVSYRAYTVEGKLKGSFRKSFKWVKDKCSKLLN</sequence>
<dbReference type="AlphaFoldDB" id="A0A816YP91"/>
<accession>A0A816YP91</accession>
<gene>
    <name evidence="2" type="ORF">DARMORV10_A07P16280.1</name>
</gene>
<dbReference type="PANTHER" id="PTHR33193">
    <property type="entry name" value="DOMAIN PROTEIN, PUTATIVE (DUF3511)-RELATED"/>
    <property type="match status" value="1"/>
</dbReference>
<feature type="region of interest" description="Disordered" evidence="1">
    <location>
        <begin position="73"/>
        <end position="132"/>
    </location>
</feature>
<dbReference type="InterPro" id="IPR021899">
    <property type="entry name" value="DUF3511"/>
</dbReference>